<dbReference type="EMBL" id="BJNZ01000044">
    <property type="protein sequence ID" value="GED11957.1"/>
    <property type="molecule type" value="Genomic_DNA"/>
</dbReference>
<name>A0A4Y4E4P9_CELCE</name>
<evidence type="ECO:0000313" key="2">
    <source>
        <dbReference type="Proteomes" id="UP000316659"/>
    </source>
</evidence>
<reference evidence="1 2" key="1">
    <citation type="submission" date="2019-06" db="EMBL/GenBank/DDBJ databases">
        <title>Whole genome shotgun sequence of Cellulosimicrobium cellulans NBRC 15516.</title>
        <authorList>
            <person name="Hosoyama A."/>
            <person name="Uohara A."/>
            <person name="Ohji S."/>
            <person name="Ichikawa N."/>
        </authorList>
    </citation>
    <scope>NUCLEOTIDE SEQUENCE [LARGE SCALE GENOMIC DNA]</scope>
    <source>
        <strain evidence="1 2">NBRC 15516</strain>
    </source>
</reference>
<gene>
    <name evidence="1" type="ORF">CCE02nite_39560</name>
</gene>
<accession>A0A4Y4E4P9</accession>
<dbReference type="AlphaFoldDB" id="A0A4Y4E4P9"/>
<organism evidence="1 2">
    <name type="scientific">Cellulosimicrobium cellulans</name>
    <name type="common">Arthrobacter luteus</name>
    <dbReference type="NCBI Taxonomy" id="1710"/>
    <lineage>
        <taxon>Bacteria</taxon>
        <taxon>Bacillati</taxon>
        <taxon>Actinomycetota</taxon>
        <taxon>Actinomycetes</taxon>
        <taxon>Micrococcales</taxon>
        <taxon>Promicromonosporaceae</taxon>
        <taxon>Cellulosimicrobium</taxon>
    </lineage>
</organism>
<dbReference type="RefSeq" id="WP_141391326.1">
    <property type="nucleotide sequence ID" value="NZ_BJNZ01000044.1"/>
</dbReference>
<dbReference type="Proteomes" id="UP000316659">
    <property type="component" value="Unassembled WGS sequence"/>
</dbReference>
<proteinExistence type="predicted"/>
<protein>
    <submittedName>
        <fullName evidence="1">Uncharacterized protein</fullName>
    </submittedName>
</protein>
<comment type="caution">
    <text evidence="1">The sequence shown here is derived from an EMBL/GenBank/DDBJ whole genome shotgun (WGS) entry which is preliminary data.</text>
</comment>
<sequence length="160" mass="17169">MSDIGGLIVAVGQVEASQPGLVPVTRSLELVAGGLRVQTVGGTSVDLLLGQSLDAVWTALAPNISGLNPINPMAQVGGFTPWSRRLGWANYLIDLGTWEEMLRDFEEPLAYERIRWNEDTLHVGITNGARAEEFTRPLDGTGFTGATPAELAADFLRPPI</sequence>
<evidence type="ECO:0000313" key="1">
    <source>
        <dbReference type="EMBL" id="GED11957.1"/>
    </source>
</evidence>